<dbReference type="Pfam" id="PF21056">
    <property type="entry name" value="ZSWIM1-3_RNaseH-like"/>
    <property type="match status" value="1"/>
</dbReference>
<dbReference type="InterPro" id="IPR052579">
    <property type="entry name" value="Zinc_finger_SWIM"/>
</dbReference>
<dbReference type="PANTHER" id="PTHR31569:SF4">
    <property type="entry name" value="SWIM-TYPE DOMAIN-CONTAINING PROTEIN"/>
    <property type="match status" value="1"/>
</dbReference>
<keyword evidence="4" id="KW-1185">Reference proteome</keyword>
<accession>A0A9Q3FCR9</accession>
<sequence>MTHNQIEIGCNRSGSPNANKNPSKIVTSRNLDFPFRLYARKYAKHTTWTLKVKNPEHSHDATENIMAHPAFKKFNEQETSQISQISESLLMPRQIQAKLCSQRESERPVILQDIYNQFKKIKNDKLQGRRPIDALIDTLKEENFACSSARDAEGQINSLFFTHPLSIKLLHAFPHVILMDCTYKTNKYKMPSFHIVGLSSTNKKFSGAFCLMKNET</sequence>
<dbReference type="InterPro" id="IPR048324">
    <property type="entry name" value="ZSWIM1-3_RNaseH-like"/>
</dbReference>
<dbReference type="Proteomes" id="UP000765509">
    <property type="component" value="Unassembled WGS sequence"/>
</dbReference>
<dbReference type="PANTHER" id="PTHR31569">
    <property type="entry name" value="SWIM-TYPE DOMAIN-CONTAINING PROTEIN"/>
    <property type="match status" value="1"/>
</dbReference>
<feature type="domain" description="ZSWIM1/3 RNaseH-like" evidence="2">
    <location>
        <begin position="148"/>
        <end position="216"/>
    </location>
</feature>
<dbReference type="EMBL" id="AVOT02041501">
    <property type="protein sequence ID" value="MBW0536849.1"/>
    <property type="molecule type" value="Genomic_DNA"/>
</dbReference>
<comment type="caution">
    <text evidence="3">The sequence shown here is derived from an EMBL/GenBank/DDBJ whole genome shotgun (WGS) entry which is preliminary data.</text>
</comment>
<evidence type="ECO:0000259" key="2">
    <source>
        <dbReference type="Pfam" id="PF21056"/>
    </source>
</evidence>
<protein>
    <recommendedName>
        <fullName evidence="2">ZSWIM1/3 RNaseH-like domain-containing protein</fullName>
    </recommendedName>
</protein>
<feature type="compositionally biased region" description="Polar residues" evidence="1">
    <location>
        <begin position="12"/>
        <end position="25"/>
    </location>
</feature>
<gene>
    <name evidence="3" type="ORF">O181_076564</name>
</gene>
<evidence type="ECO:0000313" key="4">
    <source>
        <dbReference type="Proteomes" id="UP000765509"/>
    </source>
</evidence>
<reference evidence="3" key="1">
    <citation type="submission" date="2021-03" db="EMBL/GenBank/DDBJ databases">
        <title>Draft genome sequence of rust myrtle Austropuccinia psidii MF-1, a brazilian biotype.</title>
        <authorList>
            <person name="Quecine M.C."/>
            <person name="Pachon D.M.R."/>
            <person name="Bonatelli M.L."/>
            <person name="Correr F.H."/>
            <person name="Franceschini L.M."/>
            <person name="Leite T.F."/>
            <person name="Margarido G.R.A."/>
            <person name="Almeida C.A."/>
            <person name="Ferrarezi J.A."/>
            <person name="Labate C.A."/>
        </authorList>
    </citation>
    <scope>NUCLEOTIDE SEQUENCE</scope>
    <source>
        <strain evidence="3">MF-1</strain>
    </source>
</reference>
<feature type="region of interest" description="Disordered" evidence="1">
    <location>
        <begin position="1"/>
        <end position="25"/>
    </location>
</feature>
<evidence type="ECO:0000256" key="1">
    <source>
        <dbReference type="SAM" id="MobiDB-lite"/>
    </source>
</evidence>
<dbReference type="OrthoDB" id="3356549at2759"/>
<proteinExistence type="predicted"/>
<name>A0A9Q3FCR9_9BASI</name>
<organism evidence="3 4">
    <name type="scientific">Austropuccinia psidii MF-1</name>
    <dbReference type="NCBI Taxonomy" id="1389203"/>
    <lineage>
        <taxon>Eukaryota</taxon>
        <taxon>Fungi</taxon>
        <taxon>Dikarya</taxon>
        <taxon>Basidiomycota</taxon>
        <taxon>Pucciniomycotina</taxon>
        <taxon>Pucciniomycetes</taxon>
        <taxon>Pucciniales</taxon>
        <taxon>Sphaerophragmiaceae</taxon>
        <taxon>Austropuccinia</taxon>
    </lineage>
</organism>
<evidence type="ECO:0000313" key="3">
    <source>
        <dbReference type="EMBL" id="MBW0536849.1"/>
    </source>
</evidence>
<dbReference type="AlphaFoldDB" id="A0A9Q3FCR9"/>